<evidence type="ECO:0000313" key="10">
    <source>
        <dbReference type="Proteomes" id="UP000824002"/>
    </source>
</evidence>
<feature type="transmembrane region" description="Helical" evidence="7">
    <location>
        <begin position="114"/>
        <end position="133"/>
    </location>
</feature>
<dbReference type="SUPFAM" id="SSF161098">
    <property type="entry name" value="MetI-like"/>
    <property type="match status" value="1"/>
</dbReference>
<comment type="similarity">
    <text evidence="7">Belongs to the binding-protein-dependent transport system permease family.</text>
</comment>
<comment type="caution">
    <text evidence="9">The sequence shown here is derived from an EMBL/GenBank/DDBJ whole genome shotgun (WGS) entry which is preliminary data.</text>
</comment>
<name>A0A9D1K0J2_9FIRM</name>
<keyword evidence="4 7" id="KW-0812">Transmembrane</keyword>
<evidence type="ECO:0000256" key="1">
    <source>
        <dbReference type="ARBA" id="ARBA00004651"/>
    </source>
</evidence>
<dbReference type="GO" id="GO:0055085">
    <property type="term" value="P:transmembrane transport"/>
    <property type="evidence" value="ECO:0007669"/>
    <property type="project" value="InterPro"/>
</dbReference>
<proteinExistence type="inferred from homology"/>
<sequence length="302" mass="34409">MKTKKRINQDTPAEKFFLFLTGLVLVIFAICCVYPFWYVLIYSLSSADKVREGLSFLPKGFTLENYRKVFELKQIYHAIMISGLRAVIGTIVTLFCTSMLAYIVSKPQFKARKFIFRMMVFTMYVGGGLIPYILTMRAYHLDNTFLLYIIPSAFGAYNAILIKTYIEQLPAGLEESAMLDGANYFQIFIKIVIPLCVPVLAAVAVFTAVGQWNSWTDNFYLVRDPNLQCLQLILMNYLKQSEAVVKALQQGFSYDEIKNMVQISPMTIRMTVTVVSVVPIFCVYPFMQKYFVKGLLLGAIKG</sequence>
<gene>
    <name evidence="9" type="ORF">IAB51_13075</name>
</gene>
<evidence type="ECO:0000256" key="4">
    <source>
        <dbReference type="ARBA" id="ARBA00022692"/>
    </source>
</evidence>
<evidence type="ECO:0000256" key="5">
    <source>
        <dbReference type="ARBA" id="ARBA00022989"/>
    </source>
</evidence>
<evidence type="ECO:0000259" key="8">
    <source>
        <dbReference type="PROSITE" id="PS50928"/>
    </source>
</evidence>
<comment type="subcellular location">
    <subcellularLocation>
        <location evidence="1 7">Cell membrane</location>
        <topology evidence="1 7">Multi-pass membrane protein</topology>
    </subcellularLocation>
</comment>
<dbReference type="PANTHER" id="PTHR43744:SF9">
    <property type="entry name" value="POLYGALACTURONAN_RHAMNOGALACTURONAN TRANSPORT SYSTEM PERMEASE PROTEIN YTCP"/>
    <property type="match status" value="1"/>
</dbReference>
<dbReference type="Pfam" id="PF00528">
    <property type="entry name" value="BPD_transp_1"/>
    <property type="match status" value="1"/>
</dbReference>
<dbReference type="Proteomes" id="UP000824002">
    <property type="component" value="Unassembled WGS sequence"/>
</dbReference>
<dbReference type="GO" id="GO:0005886">
    <property type="term" value="C:plasma membrane"/>
    <property type="evidence" value="ECO:0007669"/>
    <property type="project" value="UniProtKB-SubCell"/>
</dbReference>
<feature type="transmembrane region" description="Helical" evidence="7">
    <location>
        <begin position="75"/>
        <end position="102"/>
    </location>
</feature>
<feature type="transmembrane region" description="Helical" evidence="7">
    <location>
        <begin position="16"/>
        <end position="37"/>
    </location>
</feature>
<reference evidence="9" key="2">
    <citation type="journal article" date="2021" name="PeerJ">
        <title>Extensive microbial diversity within the chicken gut microbiome revealed by metagenomics and culture.</title>
        <authorList>
            <person name="Gilroy R."/>
            <person name="Ravi A."/>
            <person name="Getino M."/>
            <person name="Pursley I."/>
            <person name="Horton D.L."/>
            <person name="Alikhan N.F."/>
            <person name="Baker D."/>
            <person name="Gharbi K."/>
            <person name="Hall N."/>
            <person name="Watson M."/>
            <person name="Adriaenssens E.M."/>
            <person name="Foster-Nyarko E."/>
            <person name="Jarju S."/>
            <person name="Secka A."/>
            <person name="Antonio M."/>
            <person name="Oren A."/>
            <person name="Chaudhuri R.R."/>
            <person name="La Ragione R."/>
            <person name="Hildebrand F."/>
            <person name="Pallen M.J."/>
        </authorList>
    </citation>
    <scope>NUCLEOTIDE SEQUENCE</scope>
    <source>
        <strain evidence="9">CHK199-13235</strain>
    </source>
</reference>
<evidence type="ECO:0000313" key="9">
    <source>
        <dbReference type="EMBL" id="HIS77709.1"/>
    </source>
</evidence>
<keyword evidence="3" id="KW-1003">Cell membrane</keyword>
<keyword evidence="5 7" id="KW-1133">Transmembrane helix</keyword>
<feature type="transmembrane region" description="Helical" evidence="7">
    <location>
        <begin position="145"/>
        <end position="166"/>
    </location>
</feature>
<feature type="transmembrane region" description="Helical" evidence="7">
    <location>
        <begin position="268"/>
        <end position="287"/>
    </location>
</feature>
<evidence type="ECO:0000256" key="6">
    <source>
        <dbReference type="ARBA" id="ARBA00023136"/>
    </source>
</evidence>
<reference evidence="9" key="1">
    <citation type="submission" date="2020-10" db="EMBL/GenBank/DDBJ databases">
        <authorList>
            <person name="Gilroy R."/>
        </authorList>
    </citation>
    <scope>NUCLEOTIDE SEQUENCE</scope>
    <source>
        <strain evidence="9">CHK199-13235</strain>
    </source>
</reference>
<evidence type="ECO:0000256" key="7">
    <source>
        <dbReference type="RuleBase" id="RU363032"/>
    </source>
</evidence>
<feature type="domain" description="ABC transmembrane type-1" evidence="8">
    <location>
        <begin position="79"/>
        <end position="279"/>
    </location>
</feature>
<dbReference type="EMBL" id="DVJP01000084">
    <property type="protein sequence ID" value="HIS77709.1"/>
    <property type="molecule type" value="Genomic_DNA"/>
</dbReference>
<dbReference type="Gene3D" id="1.10.3720.10">
    <property type="entry name" value="MetI-like"/>
    <property type="match status" value="1"/>
</dbReference>
<accession>A0A9D1K0J2</accession>
<keyword evidence="6 7" id="KW-0472">Membrane</keyword>
<dbReference type="AlphaFoldDB" id="A0A9D1K0J2"/>
<dbReference type="CDD" id="cd06261">
    <property type="entry name" value="TM_PBP2"/>
    <property type="match status" value="1"/>
</dbReference>
<keyword evidence="2 7" id="KW-0813">Transport</keyword>
<dbReference type="PANTHER" id="PTHR43744">
    <property type="entry name" value="ABC TRANSPORTER PERMEASE PROTEIN MG189-RELATED-RELATED"/>
    <property type="match status" value="1"/>
</dbReference>
<protein>
    <submittedName>
        <fullName evidence="9">Carbohydrate ABC transporter permease</fullName>
    </submittedName>
</protein>
<evidence type="ECO:0000256" key="3">
    <source>
        <dbReference type="ARBA" id="ARBA00022475"/>
    </source>
</evidence>
<organism evidence="9 10">
    <name type="scientific">Candidatus Merdivicinus excrementipullorum</name>
    <dbReference type="NCBI Taxonomy" id="2840867"/>
    <lineage>
        <taxon>Bacteria</taxon>
        <taxon>Bacillati</taxon>
        <taxon>Bacillota</taxon>
        <taxon>Clostridia</taxon>
        <taxon>Eubacteriales</taxon>
        <taxon>Oscillospiraceae</taxon>
        <taxon>Oscillospiraceae incertae sedis</taxon>
        <taxon>Candidatus Merdivicinus</taxon>
    </lineage>
</organism>
<dbReference type="InterPro" id="IPR035906">
    <property type="entry name" value="MetI-like_sf"/>
</dbReference>
<feature type="transmembrane region" description="Helical" evidence="7">
    <location>
        <begin position="187"/>
        <end position="209"/>
    </location>
</feature>
<dbReference type="InterPro" id="IPR000515">
    <property type="entry name" value="MetI-like"/>
</dbReference>
<evidence type="ECO:0000256" key="2">
    <source>
        <dbReference type="ARBA" id="ARBA00022448"/>
    </source>
</evidence>
<dbReference type="PROSITE" id="PS50928">
    <property type="entry name" value="ABC_TM1"/>
    <property type="match status" value="1"/>
</dbReference>